<dbReference type="Gene3D" id="2.60.40.1240">
    <property type="match status" value="1"/>
</dbReference>
<sequence length="168" mass="17542">MRRRTAPLLICLPAVLSLALAPLSSDGKVGDTLSLTGTSGEEKLDVTVVKVVDPARAKDSFSSPDPGNHLVSVQFRLKNTGTAVYNDSPSNGVDVIDQDGQRFDTAFLSGTTAGAEFPGGVTILPGRTALGYLSFEVPDASRVVAVQFAMDSGFSDDVGEWTVSGYTA</sequence>
<organism evidence="4 5">
    <name type="scientific">Streptomyces acidiscabies</name>
    <dbReference type="NCBI Taxonomy" id="42234"/>
    <lineage>
        <taxon>Bacteria</taxon>
        <taxon>Bacillati</taxon>
        <taxon>Actinomycetota</taxon>
        <taxon>Actinomycetes</taxon>
        <taxon>Kitasatosporales</taxon>
        <taxon>Streptomycetaceae</taxon>
        <taxon>Streptomyces</taxon>
    </lineage>
</organism>
<dbReference type="Proteomes" id="UP000037151">
    <property type="component" value="Unassembled WGS sequence"/>
</dbReference>
<dbReference type="InterPro" id="IPR029051">
    <property type="entry name" value="DUF4352"/>
</dbReference>
<dbReference type="InterPro" id="IPR029050">
    <property type="entry name" value="Immunoprotect_excell_Ig-like"/>
</dbReference>
<name>A0A0L0K5A4_9ACTN</name>
<evidence type="ECO:0000313" key="5">
    <source>
        <dbReference type="Proteomes" id="UP000037151"/>
    </source>
</evidence>
<feature type="chain" id="PRO_5039541760" description="DUF4352 domain-containing protein" evidence="2">
    <location>
        <begin position="20"/>
        <end position="168"/>
    </location>
</feature>
<evidence type="ECO:0000313" key="4">
    <source>
        <dbReference type="EMBL" id="KND32869.1"/>
    </source>
</evidence>
<evidence type="ECO:0000256" key="2">
    <source>
        <dbReference type="SAM" id="SignalP"/>
    </source>
</evidence>
<feature type="domain" description="DUF4352" evidence="3">
    <location>
        <begin position="42"/>
        <end position="155"/>
    </location>
</feature>
<dbReference type="Pfam" id="PF11611">
    <property type="entry name" value="DUF4352"/>
    <property type="match status" value="1"/>
</dbReference>
<accession>A0A0L0K5A4</accession>
<dbReference type="EMBL" id="JPPY01000132">
    <property type="protein sequence ID" value="KND32869.1"/>
    <property type="molecule type" value="Genomic_DNA"/>
</dbReference>
<evidence type="ECO:0000256" key="1">
    <source>
        <dbReference type="ARBA" id="ARBA00022729"/>
    </source>
</evidence>
<dbReference type="OrthoDB" id="166023at2"/>
<feature type="signal peptide" evidence="2">
    <location>
        <begin position="1"/>
        <end position="19"/>
    </location>
</feature>
<reference evidence="5" key="1">
    <citation type="submission" date="2014-07" db="EMBL/GenBank/DDBJ databases">
        <title>Genome sequencing of plant-pathogenic Streptomyces species.</title>
        <authorList>
            <person name="Harrison J."/>
            <person name="Sapp M."/>
            <person name="Thwaites R."/>
            <person name="Studholme D.J."/>
        </authorList>
    </citation>
    <scope>NUCLEOTIDE SEQUENCE [LARGE SCALE GENOMIC DNA]</scope>
    <source>
        <strain evidence="5">NCPPB 4445</strain>
    </source>
</reference>
<dbReference type="PATRIC" id="fig|42234.21.peg.4600"/>
<dbReference type="RefSeq" id="WP_050372199.1">
    <property type="nucleotide sequence ID" value="NZ_KQ257822.1"/>
</dbReference>
<gene>
    <name evidence="4" type="ORF">IQ63_22250</name>
</gene>
<protein>
    <recommendedName>
        <fullName evidence="3">DUF4352 domain-containing protein</fullName>
    </recommendedName>
</protein>
<keyword evidence="1 2" id="KW-0732">Signal</keyword>
<comment type="caution">
    <text evidence="4">The sequence shown here is derived from an EMBL/GenBank/DDBJ whole genome shotgun (WGS) entry which is preliminary data.</text>
</comment>
<dbReference type="AlphaFoldDB" id="A0A0L0K5A4"/>
<evidence type="ECO:0000259" key="3">
    <source>
        <dbReference type="Pfam" id="PF11611"/>
    </source>
</evidence>
<proteinExistence type="predicted"/>